<dbReference type="InterPro" id="IPR013332">
    <property type="entry name" value="KPR_N"/>
</dbReference>
<evidence type="ECO:0000259" key="12">
    <source>
        <dbReference type="Pfam" id="PF02558"/>
    </source>
</evidence>
<keyword evidence="6 10" id="KW-0521">NADP</keyword>
<evidence type="ECO:0000256" key="10">
    <source>
        <dbReference type="RuleBase" id="RU362068"/>
    </source>
</evidence>
<dbReference type="InterPro" id="IPR003710">
    <property type="entry name" value="ApbA"/>
</dbReference>
<gene>
    <name evidence="14" type="ordered locus">Tmz1t_2874</name>
</gene>
<feature type="region of interest" description="Disordered" evidence="11">
    <location>
        <begin position="1"/>
        <end position="29"/>
    </location>
</feature>
<evidence type="ECO:0000256" key="2">
    <source>
        <dbReference type="ARBA" id="ARBA00007870"/>
    </source>
</evidence>
<evidence type="ECO:0000256" key="4">
    <source>
        <dbReference type="ARBA" id="ARBA00019465"/>
    </source>
</evidence>
<evidence type="ECO:0000256" key="11">
    <source>
        <dbReference type="SAM" id="MobiDB-lite"/>
    </source>
</evidence>
<dbReference type="InterPro" id="IPR013328">
    <property type="entry name" value="6PGD_dom2"/>
</dbReference>
<comment type="catalytic activity">
    <reaction evidence="9 10">
        <text>(R)-pantoate + NADP(+) = 2-dehydropantoate + NADPH + H(+)</text>
        <dbReference type="Rhea" id="RHEA:16233"/>
        <dbReference type="ChEBI" id="CHEBI:11561"/>
        <dbReference type="ChEBI" id="CHEBI:15378"/>
        <dbReference type="ChEBI" id="CHEBI:15980"/>
        <dbReference type="ChEBI" id="CHEBI:57783"/>
        <dbReference type="ChEBI" id="CHEBI:58349"/>
        <dbReference type="EC" id="1.1.1.169"/>
    </reaction>
</comment>
<dbReference type="UniPathway" id="UPA00028">
    <property type="reaction ID" value="UER00004"/>
</dbReference>
<name>C4KAP7_THASP</name>
<keyword evidence="15" id="KW-1185">Reference proteome</keyword>
<dbReference type="eggNOG" id="COG1893">
    <property type="taxonomic scope" value="Bacteria"/>
</dbReference>
<dbReference type="NCBIfam" id="TIGR00745">
    <property type="entry name" value="apbA_panE"/>
    <property type="match status" value="1"/>
</dbReference>
<dbReference type="SUPFAM" id="SSF48179">
    <property type="entry name" value="6-phosphogluconate dehydrogenase C-terminal domain-like"/>
    <property type="match status" value="1"/>
</dbReference>
<dbReference type="InterPro" id="IPR050838">
    <property type="entry name" value="Ketopantoate_reductase"/>
</dbReference>
<evidence type="ECO:0000256" key="8">
    <source>
        <dbReference type="ARBA" id="ARBA00032024"/>
    </source>
</evidence>
<evidence type="ECO:0000259" key="13">
    <source>
        <dbReference type="Pfam" id="PF08546"/>
    </source>
</evidence>
<dbReference type="InterPro" id="IPR036291">
    <property type="entry name" value="NAD(P)-bd_dom_sf"/>
</dbReference>
<dbReference type="InterPro" id="IPR013752">
    <property type="entry name" value="KPA_reductase"/>
</dbReference>
<evidence type="ECO:0000256" key="7">
    <source>
        <dbReference type="ARBA" id="ARBA00023002"/>
    </source>
</evidence>
<evidence type="ECO:0000256" key="9">
    <source>
        <dbReference type="ARBA" id="ARBA00048793"/>
    </source>
</evidence>
<protein>
    <recommendedName>
        <fullName evidence="4 10">2-dehydropantoate 2-reductase</fullName>
        <ecNumber evidence="3 10">1.1.1.169</ecNumber>
    </recommendedName>
    <alternativeName>
        <fullName evidence="8 10">Ketopantoate reductase</fullName>
    </alternativeName>
</protein>
<dbReference type="EC" id="1.1.1.169" evidence="3 10"/>
<evidence type="ECO:0000256" key="5">
    <source>
        <dbReference type="ARBA" id="ARBA00022655"/>
    </source>
</evidence>
<evidence type="ECO:0000256" key="6">
    <source>
        <dbReference type="ARBA" id="ARBA00022857"/>
    </source>
</evidence>
<dbReference type="OrthoDB" id="8555723at2"/>
<accession>C4KAP7</accession>
<comment type="similarity">
    <text evidence="2 10">Belongs to the ketopantoate reductase family.</text>
</comment>
<dbReference type="HOGENOM" id="CLU_031468_0_0_4"/>
<dbReference type="PANTHER" id="PTHR43765:SF2">
    <property type="entry name" value="2-DEHYDROPANTOATE 2-REDUCTASE"/>
    <property type="match status" value="1"/>
</dbReference>
<dbReference type="Pfam" id="PF08546">
    <property type="entry name" value="ApbA_C"/>
    <property type="match status" value="1"/>
</dbReference>
<dbReference type="AlphaFoldDB" id="C4KAP7"/>
<organism evidence="14 15">
    <name type="scientific">Thauera aminoaromatica</name>
    <dbReference type="NCBI Taxonomy" id="164330"/>
    <lineage>
        <taxon>Bacteria</taxon>
        <taxon>Pseudomonadati</taxon>
        <taxon>Pseudomonadota</taxon>
        <taxon>Betaproteobacteria</taxon>
        <taxon>Rhodocyclales</taxon>
        <taxon>Zoogloeaceae</taxon>
        <taxon>Thauera</taxon>
    </lineage>
</organism>
<dbReference type="FunFam" id="1.10.1040.10:FF:000017">
    <property type="entry name" value="2-dehydropantoate 2-reductase"/>
    <property type="match status" value="1"/>
</dbReference>
<dbReference type="GO" id="GO:0008677">
    <property type="term" value="F:2-dehydropantoate 2-reductase activity"/>
    <property type="evidence" value="ECO:0007669"/>
    <property type="project" value="UniProtKB-EC"/>
</dbReference>
<dbReference type="GO" id="GO:0015940">
    <property type="term" value="P:pantothenate biosynthetic process"/>
    <property type="evidence" value="ECO:0007669"/>
    <property type="project" value="UniProtKB-UniPathway"/>
</dbReference>
<comment type="pathway">
    <text evidence="1 10">Cofactor biosynthesis; (R)-pantothenate biosynthesis; (R)-pantoate from 3-methyl-2-oxobutanoate: step 2/2.</text>
</comment>
<dbReference type="STRING" id="85643.Tmz1t_2874"/>
<dbReference type="KEGG" id="tmz:Tmz1t_2874"/>
<sequence>MKEPPSLPVAPSPLVAPSPSQAHAEARSGAVARPATGRFPLAIIGPGALGLHFAARVDGIAPVALIARDAAGAARLNAGVEVGGHIFHPNAFAAERAPEADWVIVLVKAGDTAAAASTAARMRPLGVLSLQNGLTGELLRAHCAARHVDQGITTEGAYREQGDHGERVHPAGAGETLVPPGFEAVAELLGRAGLRARVEPDIAHARLAKLLVNVAINPLAALFRVPNGALLDPPHRVLLDTLVREALPVLHAHGLELDEAAAIARVHAVARATAANRASMLQDLLAGRRTEIDAITGALLRMAARTGTELPTHRAVEVLVRALESRNAERTDRVGC</sequence>
<evidence type="ECO:0000313" key="15">
    <source>
        <dbReference type="Proteomes" id="UP000002186"/>
    </source>
</evidence>
<dbReference type="InterPro" id="IPR008927">
    <property type="entry name" value="6-PGluconate_DH-like_C_sf"/>
</dbReference>
<reference evidence="14 15" key="2">
    <citation type="journal article" date="2012" name="Stand. Genomic Sci.">
        <title>Complete genome sequence of Thauera aminoaromatica strain MZ1T.</title>
        <authorList>
            <person name="Jiang K."/>
            <person name="Sanseverino J."/>
            <person name="Chauhan A."/>
            <person name="Lucas S."/>
            <person name="Copeland A."/>
            <person name="Lapidus A."/>
            <person name="Del Rio T.G."/>
            <person name="Dalin E."/>
            <person name="Tice H."/>
            <person name="Bruce D."/>
            <person name="Goodwin L."/>
            <person name="Pitluck S."/>
            <person name="Sims D."/>
            <person name="Brettin T."/>
            <person name="Detter J.C."/>
            <person name="Han C."/>
            <person name="Chang Y.J."/>
            <person name="Larimer F."/>
            <person name="Land M."/>
            <person name="Hauser L."/>
            <person name="Kyrpides N.C."/>
            <person name="Mikhailova N."/>
            <person name="Moser S."/>
            <person name="Jegier P."/>
            <person name="Close D."/>
            <person name="Debruyn J.M."/>
            <person name="Wang Y."/>
            <person name="Layton A.C."/>
            <person name="Allen M.S."/>
            <person name="Sayler G.S."/>
        </authorList>
    </citation>
    <scope>NUCLEOTIDE SEQUENCE [LARGE SCALE GENOMIC DNA]</scope>
    <source>
        <strain evidence="14 15">MZ1T</strain>
    </source>
</reference>
<dbReference type="EMBL" id="CP001281">
    <property type="protein sequence ID" value="ACR01473.1"/>
    <property type="molecule type" value="Genomic_DNA"/>
</dbReference>
<dbReference type="Gene3D" id="1.10.1040.10">
    <property type="entry name" value="N-(1-d-carboxylethyl)-l-norvaline Dehydrogenase, domain 2"/>
    <property type="match status" value="1"/>
</dbReference>
<feature type="domain" description="Ketopantoate reductase C-terminal" evidence="13">
    <location>
        <begin position="201"/>
        <end position="324"/>
    </location>
</feature>
<dbReference type="RefSeq" id="WP_012585726.1">
    <property type="nucleotide sequence ID" value="NC_011662.2"/>
</dbReference>
<dbReference type="Gene3D" id="3.40.50.720">
    <property type="entry name" value="NAD(P)-binding Rossmann-like Domain"/>
    <property type="match status" value="1"/>
</dbReference>
<keyword evidence="5 10" id="KW-0566">Pantothenate biosynthesis</keyword>
<evidence type="ECO:0000256" key="3">
    <source>
        <dbReference type="ARBA" id="ARBA00013014"/>
    </source>
</evidence>
<dbReference type="SUPFAM" id="SSF51735">
    <property type="entry name" value="NAD(P)-binding Rossmann-fold domains"/>
    <property type="match status" value="1"/>
</dbReference>
<proteinExistence type="inferred from homology"/>
<dbReference type="Proteomes" id="UP000002186">
    <property type="component" value="Chromosome"/>
</dbReference>
<evidence type="ECO:0000256" key="1">
    <source>
        <dbReference type="ARBA" id="ARBA00004994"/>
    </source>
</evidence>
<keyword evidence="7 10" id="KW-0560">Oxidoreductase</keyword>
<dbReference type="GO" id="GO:0050661">
    <property type="term" value="F:NADP binding"/>
    <property type="evidence" value="ECO:0007669"/>
    <property type="project" value="TreeGrafter"/>
</dbReference>
<evidence type="ECO:0000313" key="14">
    <source>
        <dbReference type="EMBL" id="ACR01473.1"/>
    </source>
</evidence>
<reference evidence="15" key="1">
    <citation type="submission" date="2009-05" db="EMBL/GenBank/DDBJ databases">
        <title>Complete sequence of chromosome of Thauera sp. MZ1T.</title>
        <authorList>
            <consortium name="US DOE Joint Genome Institute"/>
            <person name="Lucas S."/>
            <person name="Copeland A."/>
            <person name="Lapidus A."/>
            <person name="Glavina del Rio T."/>
            <person name="Dalin E."/>
            <person name="Tice H."/>
            <person name="Bruce D."/>
            <person name="Goodwin L."/>
            <person name="Pitluck S."/>
            <person name="Sims D."/>
            <person name="Brettin T."/>
            <person name="Detter J.C."/>
            <person name="Han C."/>
            <person name="Larimer F."/>
            <person name="Land M."/>
            <person name="Hauser L."/>
            <person name="Kyrpides N."/>
            <person name="Mikhailova N."/>
            <person name="Sayler G.S."/>
        </authorList>
    </citation>
    <scope>NUCLEOTIDE SEQUENCE [LARGE SCALE GENOMIC DNA]</scope>
    <source>
        <strain evidence="15">MZ1T</strain>
    </source>
</reference>
<dbReference type="GO" id="GO:0005737">
    <property type="term" value="C:cytoplasm"/>
    <property type="evidence" value="ECO:0007669"/>
    <property type="project" value="TreeGrafter"/>
</dbReference>
<dbReference type="PANTHER" id="PTHR43765">
    <property type="entry name" value="2-DEHYDROPANTOATE 2-REDUCTASE-RELATED"/>
    <property type="match status" value="1"/>
</dbReference>
<feature type="domain" description="Ketopantoate reductase N-terminal" evidence="12">
    <location>
        <begin position="42"/>
        <end position="177"/>
    </location>
</feature>
<feature type="compositionally biased region" description="Pro residues" evidence="11">
    <location>
        <begin position="1"/>
        <end position="16"/>
    </location>
</feature>
<comment type="function">
    <text evidence="10">Catalyzes the NADPH-dependent reduction of ketopantoate into pantoic acid.</text>
</comment>
<dbReference type="Pfam" id="PF02558">
    <property type="entry name" value="ApbA"/>
    <property type="match status" value="1"/>
</dbReference>